<feature type="domain" description="Insertion element IS150 protein InsJ-like helix-turn-helix" evidence="3">
    <location>
        <begin position="9"/>
        <end position="57"/>
    </location>
</feature>
<dbReference type="InterPro" id="IPR036388">
    <property type="entry name" value="WH-like_DNA-bd_sf"/>
</dbReference>
<accession>A0A5E4VL58</accession>
<dbReference type="AlphaFoldDB" id="A0A5E4VL58"/>
<evidence type="ECO:0000313" key="5">
    <source>
        <dbReference type="Proteomes" id="UP000396788"/>
    </source>
</evidence>
<organism evidence="4 5">
    <name type="scientific">Pandoraea cepalis</name>
    <dbReference type="NCBI Taxonomy" id="2508294"/>
    <lineage>
        <taxon>Bacteria</taxon>
        <taxon>Pseudomonadati</taxon>
        <taxon>Pseudomonadota</taxon>
        <taxon>Betaproteobacteria</taxon>
        <taxon>Burkholderiales</taxon>
        <taxon>Burkholderiaceae</taxon>
        <taxon>Pandoraea</taxon>
    </lineage>
</organism>
<comment type="similarity">
    <text evidence="1">Belongs to the IS150/IS1296 orfA family.</text>
</comment>
<evidence type="ECO:0000313" key="4">
    <source>
        <dbReference type="EMBL" id="VVE12623.1"/>
    </source>
</evidence>
<dbReference type="EMBL" id="CABPRY010000005">
    <property type="protein sequence ID" value="VVE12623.1"/>
    <property type="molecule type" value="Genomic_DNA"/>
</dbReference>
<evidence type="ECO:0000259" key="3">
    <source>
        <dbReference type="Pfam" id="PF13518"/>
    </source>
</evidence>
<dbReference type="RefSeq" id="WP_174966656.1">
    <property type="nucleotide sequence ID" value="NZ_CABPRY010000005.1"/>
</dbReference>
<feature type="region of interest" description="Disordered" evidence="2">
    <location>
        <begin position="110"/>
        <end position="142"/>
    </location>
</feature>
<dbReference type="InterPro" id="IPR052057">
    <property type="entry name" value="IS150/IS1296_orfA-like"/>
</dbReference>
<protein>
    <submittedName>
        <fullName evidence="4">Transposase</fullName>
    </submittedName>
</protein>
<dbReference type="InterPro" id="IPR055247">
    <property type="entry name" value="InsJ-like_HTH"/>
</dbReference>
<dbReference type="InterPro" id="IPR010921">
    <property type="entry name" value="Trp_repressor/repl_initiator"/>
</dbReference>
<reference evidence="4 5" key="1">
    <citation type="submission" date="2019-08" db="EMBL/GenBank/DDBJ databases">
        <authorList>
            <person name="Peeters C."/>
        </authorList>
    </citation>
    <scope>NUCLEOTIDE SEQUENCE [LARGE SCALE GENOMIC DNA]</scope>
    <source>
        <strain evidence="4 5">LMG 31107</strain>
    </source>
</reference>
<dbReference type="InterPro" id="IPR009057">
    <property type="entry name" value="Homeodomain-like_sf"/>
</dbReference>
<name>A0A5E4VL58_9BURK</name>
<gene>
    <name evidence="4" type="ORF">PCE31107_02722</name>
</gene>
<evidence type="ECO:0000256" key="1">
    <source>
        <dbReference type="ARBA" id="ARBA00038232"/>
    </source>
</evidence>
<dbReference type="PANTHER" id="PTHR33795:SF1">
    <property type="entry name" value="INSERTION ELEMENT IS150 PROTEIN INSJ"/>
    <property type="match status" value="1"/>
</dbReference>
<sequence length="172" mass="19638">MRKFDVKLKQKVVREYLAGKGGYKVLAAKFGIAESMVRRWGAAYRHHGNAGLIRQRGAYTIEFKLEVVHRGVAENLSWRELATIYNIGNSHSITMWQQQKARGELRSLKSMRPSGRDVSVPAKKKTSNQSLEAPRSDESDQLLRENQQLRAEVAYLKKFNALVLAKKLARQK</sequence>
<evidence type="ECO:0000256" key="2">
    <source>
        <dbReference type="SAM" id="MobiDB-lite"/>
    </source>
</evidence>
<dbReference type="GO" id="GO:0043565">
    <property type="term" value="F:sequence-specific DNA binding"/>
    <property type="evidence" value="ECO:0007669"/>
    <property type="project" value="InterPro"/>
</dbReference>
<dbReference type="Gene3D" id="1.10.10.10">
    <property type="entry name" value="Winged helix-like DNA-binding domain superfamily/Winged helix DNA-binding domain"/>
    <property type="match status" value="1"/>
</dbReference>
<dbReference type="Proteomes" id="UP000396788">
    <property type="component" value="Unassembled WGS sequence"/>
</dbReference>
<dbReference type="SUPFAM" id="SSF48295">
    <property type="entry name" value="TrpR-like"/>
    <property type="match status" value="1"/>
</dbReference>
<dbReference type="SUPFAM" id="SSF46689">
    <property type="entry name" value="Homeodomain-like"/>
    <property type="match status" value="1"/>
</dbReference>
<dbReference type="Pfam" id="PF13518">
    <property type="entry name" value="HTH_28"/>
    <property type="match status" value="1"/>
</dbReference>
<dbReference type="PANTHER" id="PTHR33795">
    <property type="entry name" value="INSERTION ELEMENT IS150 PROTEIN INSJ"/>
    <property type="match status" value="1"/>
</dbReference>
<proteinExistence type="inferred from homology"/>